<feature type="transmembrane region" description="Helical" evidence="1">
    <location>
        <begin position="97"/>
        <end position="118"/>
    </location>
</feature>
<feature type="transmembrane region" description="Helical" evidence="1">
    <location>
        <begin position="171"/>
        <end position="191"/>
    </location>
</feature>
<feature type="transmembrane region" description="Helical" evidence="1">
    <location>
        <begin position="240"/>
        <end position="260"/>
    </location>
</feature>
<feature type="transmembrane region" description="Helical" evidence="1">
    <location>
        <begin position="52"/>
        <end position="85"/>
    </location>
</feature>
<feature type="transmembrane region" description="Helical" evidence="1">
    <location>
        <begin position="272"/>
        <end position="295"/>
    </location>
</feature>
<keyword evidence="1" id="KW-1133">Transmembrane helix</keyword>
<keyword evidence="1" id="KW-0472">Membrane</keyword>
<dbReference type="InterPro" id="IPR018710">
    <property type="entry name" value="DUF2232"/>
</dbReference>
<proteinExistence type="predicted"/>
<protein>
    <submittedName>
        <fullName evidence="2">DUF2232 domain-containing protein</fullName>
    </submittedName>
</protein>
<dbReference type="Proteomes" id="UP000229523">
    <property type="component" value="Unassembled WGS sequence"/>
</dbReference>
<dbReference type="AlphaFoldDB" id="A0A2G5NI13"/>
<dbReference type="RefSeq" id="WP_099581671.1">
    <property type="nucleotide sequence ID" value="NZ_MJBI02000007.1"/>
</dbReference>
<evidence type="ECO:0000313" key="2">
    <source>
        <dbReference type="EMBL" id="RAI79556.1"/>
    </source>
</evidence>
<sequence length="306" mass="35669">MLKFDLSKTIIVTMIMMLATLLINFLPFMAFIIAPFLLLPTVYLFCRSRNSFYIMSLIVILITIFMSIFTMQVIMGSIFAGYIIGQLLIERTSKERMLYILTVFYSMYTLVSIIFLQVTDYLPKVQTWFKPTIDIYNEYLSKGVKEGTIPAYQLEMFNTSMNEVIKQVPGIVIFSLFLLALLQLVITLPALRQFKIATPNFRPLSTWQMPKVLLIIYLFVLLAHFGISETDYVPLGIVINLRYVLEWMLFIQGLSLYSYFTKMRKIHPIVKAFIFFIAFLYAPITQLFGIIDLMVNLKKRVPKKFK</sequence>
<gene>
    <name evidence="2" type="ORF">BFS35_011600</name>
</gene>
<organism evidence="2 3">
    <name type="scientific">Macrococcoides goetzii</name>
    <dbReference type="NCBI Taxonomy" id="1891097"/>
    <lineage>
        <taxon>Bacteria</taxon>
        <taxon>Bacillati</taxon>
        <taxon>Bacillota</taxon>
        <taxon>Bacilli</taxon>
        <taxon>Bacillales</taxon>
        <taxon>Staphylococcaceae</taxon>
        <taxon>Macrococcoides</taxon>
    </lineage>
</organism>
<feature type="transmembrane region" description="Helical" evidence="1">
    <location>
        <begin position="12"/>
        <end position="40"/>
    </location>
</feature>
<keyword evidence="1" id="KW-0812">Transmembrane</keyword>
<dbReference type="PANTHER" id="PTHR41324:SF1">
    <property type="entry name" value="DUF2232 DOMAIN-CONTAINING PROTEIN"/>
    <property type="match status" value="1"/>
</dbReference>
<evidence type="ECO:0000256" key="1">
    <source>
        <dbReference type="SAM" id="Phobius"/>
    </source>
</evidence>
<accession>A0A2G5NI13</accession>
<dbReference type="Pfam" id="PF09991">
    <property type="entry name" value="DUF2232"/>
    <property type="match status" value="1"/>
</dbReference>
<name>A0A2G5NI13_9STAP</name>
<keyword evidence="3" id="KW-1185">Reference proteome</keyword>
<evidence type="ECO:0000313" key="3">
    <source>
        <dbReference type="Proteomes" id="UP000229523"/>
    </source>
</evidence>
<reference evidence="2 3" key="1">
    <citation type="journal article" date="2018" name="Front. Microbiol.">
        <title>Description and Comparative Genomics of Macrococcus caseolyticus subsp. hominis subsp. nov., Macrococcus goetzii sp. nov., Macrococcus epidermidis sp. nov., and Macrococcus bohemicus sp. nov., Novel Macrococci From Human Clinical Material With Virulence Potential and Suspected Uptake of Foreign DNA by Natural Transformation.</title>
        <authorList>
            <person name="Maslanova I."/>
            <person name="Wertheimer Z."/>
            <person name="Sedlacek I."/>
            <person name="Svec P."/>
            <person name="Indrakova A."/>
            <person name="Kovarovic V."/>
            <person name="Schumann P."/>
            <person name="Sproer C."/>
            <person name="Kralova S."/>
            <person name="Sedo O."/>
            <person name="Kristofova L."/>
            <person name="Vrbovska V."/>
            <person name="Fuzik T."/>
            <person name="Petras P."/>
            <person name="Zdrahal Z."/>
            <person name="Ruzickova V."/>
            <person name="Doskar J."/>
            <person name="Pantucek R."/>
        </authorList>
    </citation>
    <scope>NUCLEOTIDE SEQUENCE [LARGE SCALE GENOMIC DNA]</scope>
    <source>
        <strain evidence="2 3">CCM 4927</strain>
    </source>
</reference>
<comment type="caution">
    <text evidence="2">The sequence shown here is derived from an EMBL/GenBank/DDBJ whole genome shotgun (WGS) entry which is preliminary data.</text>
</comment>
<feature type="transmembrane region" description="Helical" evidence="1">
    <location>
        <begin position="212"/>
        <end position="228"/>
    </location>
</feature>
<dbReference type="EMBL" id="MJBI02000007">
    <property type="protein sequence ID" value="RAI79556.1"/>
    <property type="molecule type" value="Genomic_DNA"/>
</dbReference>
<dbReference type="PANTHER" id="PTHR41324">
    <property type="entry name" value="MEMBRANE PROTEIN-RELATED"/>
    <property type="match status" value="1"/>
</dbReference>